<name>A0A1L9TNM6_9EURO</name>
<keyword evidence="2" id="KW-1185">Reference proteome</keyword>
<evidence type="ECO:0000313" key="2">
    <source>
        <dbReference type="Proteomes" id="UP000184356"/>
    </source>
</evidence>
<dbReference type="GeneID" id="63767916"/>
<organism evidence="1 2">
    <name type="scientific">Aspergillus sydowii CBS 593.65</name>
    <dbReference type="NCBI Taxonomy" id="1036612"/>
    <lineage>
        <taxon>Eukaryota</taxon>
        <taxon>Fungi</taxon>
        <taxon>Dikarya</taxon>
        <taxon>Ascomycota</taxon>
        <taxon>Pezizomycotina</taxon>
        <taxon>Eurotiomycetes</taxon>
        <taxon>Eurotiomycetidae</taxon>
        <taxon>Eurotiales</taxon>
        <taxon>Aspergillaceae</taxon>
        <taxon>Aspergillus</taxon>
        <taxon>Aspergillus subgen. Nidulantes</taxon>
    </lineage>
</organism>
<dbReference type="RefSeq" id="XP_040704689.1">
    <property type="nucleotide sequence ID" value="XM_040851843.1"/>
</dbReference>
<dbReference type="Proteomes" id="UP000184356">
    <property type="component" value="Unassembled WGS sequence"/>
</dbReference>
<sequence length="187" mass="19830">MADLGYLELASSLEDAKRLGALGLTASIQPVHAVVSGRGLGSLVTIAASVLSPTVSLRMRVLSLLLGLVVRHCRGLPQIICTLRQREARRGILGIARLLTDRQFRLGICESIVVASGGAAMGIFAENRVGAQDVGVGKLADFVVVDMLWNADALLEAVVKETWYGGVKTLGDGNKRTATLYTDFCHG</sequence>
<gene>
    <name evidence="1" type="ORF">ASPSYDRAFT_87453</name>
</gene>
<dbReference type="VEuPathDB" id="FungiDB:ASPSYDRAFT_87453"/>
<dbReference type="OrthoDB" id="3501663at2759"/>
<dbReference type="AlphaFoldDB" id="A0A1L9TNM6"/>
<accession>A0A1L9TNM6</accession>
<proteinExistence type="predicted"/>
<dbReference type="EMBL" id="KV878584">
    <property type="protein sequence ID" value="OJJ60883.1"/>
    <property type="molecule type" value="Genomic_DNA"/>
</dbReference>
<dbReference type="STRING" id="1036612.A0A1L9TNM6"/>
<protein>
    <submittedName>
        <fullName evidence="1">Uncharacterized protein</fullName>
    </submittedName>
</protein>
<reference evidence="2" key="1">
    <citation type="journal article" date="2017" name="Genome Biol.">
        <title>Comparative genomics reveals high biological diversity and specific adaptations in the industrially and medically important fungal genus Aspergillus.</title>
        <authorList>
            <person name="de Vries R.P."/>
            <person name="Riley R."/>
            <person name="Wiebenga A."/>
            <person name="Aguilar-Osorio G."/>
            <person name="Amillis S."/>
            <person name="Uchima C.A."/>
            <person name="Anderluh G."/>
            <person name="Asadollahi M."/>
            <person name="Askin M."/>
            <person name="Barry K."/>
            <person name="Battaglia E."/>
            <person name="Bayram O."/>
            <person name="Benocci T."/>
            <person name="Braus-Stromeyer S.A."/>
            <person name="Caldana C."/>
            <person name="Canovas D."/>
            <person name="Cerqueira G.C."/>
            <person name="Chen F."/>
            <person name="Chen W."/>
            <person name="Choi C."/>
            <person name="Clum A."/>
            <person name="Dos Santos R.A."/>
            <person name="Damasio A.R."/>
            <person name="Diallinas G."/>
            <person name="Emri T."/>
            <person name="Fekete E."/>
            <person name="Flipphi M."/>
            <person name="Freyberg S."/>
            <person name="Gallo A."/>
            <person name="Gournas C."/>
            <person name="Habgood R."/>
            <person name="Hainaut M."/>
            <person name="Harispe M.L."/>
            <person name="Henrissat B."/>
            <person name="Hilden K.S."/>
            <person name="Hope R."/>
            <person name="Hossain A."/>
            <person name="Karabika E."/>
            <person name="Karaffa L."/>
            <person name="Karanyi Z."/>
            <person name="Krasevec N."/>
            <person name="Kuo A."/>
            <person name="Kusch H."/>
            <person name="LaButti K."/>
            <person name="Lagendijk E.L."/>
            <person name="Lapidus A."/>
            <person name="Levasseur A."/>
            <person name="Lindquist E."/>
            <person name="Lipzen A."/>
            <person name="Logrieco A.F."/>
            <person name="MacCabe A."/>
            <person name="Maekelae M.R."/>
            <person name="Malavazi I."/>
            <person name="Melin P."/>
            <person name="Meyer V."/>
            <person name="Mielnichuk N."/>
            <person name="Miskei M."/>
            <person name="Molnar A.P."/>
            <person name="Mule G."/>
            <person name="Ngan C.Y."/>
            <person name="Orejas M."/>
            <person name="Orosz E."/>
            <person name="Ouedraogo J.P."/>
            <person name="Overkamp K.M."/>
            <person name="Park H.-S."/>
            <person name="Perrone G."/>
            <person name="Piumi F."/>
            <person name="Punt P.J."/>
            <person name="Ram A.F."/>
            <person name="Ramon A."/>
            <person name="Rauscher S."/>
            <person name="Record E."/>
            <person name="Riano-Pachon D.M."/>
            <person name="Robert V."/>
            <person name="Roehrig J."/>
            <person name="Ruller R."/>
            <person name="Salamov A."/>
            <person name="Salih N.S."/>
            <person name="Samson R.A."/>
            <person name="Sandor E."/>
            <person name="Sanguinetti M."/>
            <person name="Schuetze T."/>
            <person name="Sepcic K."/>
            <person name="Shelest E."/>
            <person name="Sherlock G."/>
            <person name="Sophianopoulou V."/>
            <person name="Squina F.M."/>
            <person name="Sun H."/>
            <person name="Susca A."/>
            <person name="Todd R.B."/>
            <person name="Tsang A."/>
            <person name="Unkles S.E."/>
            <person name="van de Wiele N."/>
            <person name="van Rossen-Uffink D."/>
            <person name="Oliveira J.V."/>
            <person name="Vesth T.C."/>
            <person name="Visser J."/>
            <person name="Yu J.-H."/>
            <person name="Zhou M."/>
            <person name="Andersen M.R."/>
            <person name="Archer D.B."/>
            <person name="Baker S.E."/>
            <person name="Benoit I."/>
            <person name="Brakhage A.A."/>
            <person name="Braus G.H."/>
            <person name="Fischer R."/>
            <person name="Frisvad J.C."/>
            <person name="Goldman G.H."/>
            <person name="Houbraken J."/>
            <person name="Oakley B."/>
            <person name="Pocsi I."/>
            <person name="Scazzocchio C."/>
            <person name="Seiboth B."/>
            <person name="vanKuyk P.A."/>
            <person name="Wortman J."/>
            <person name="Dyer P.S."/>
            <person name="Grigoriev I.V."/>
        </authorList>
    </citation>
    <scope>NUCLEOTIDE SEQUENCE [LARGE SCALE GENOMIC DNA]</scope>
    <source>
        <strain evidence="2">CBS 593.65</strain>
    </source>
</reference>
<evidence type="ECO:0000313" key="1">
    <source>
        <dbReference type="EMBL" id="OJJ60883.1"/>
    </source>
</evidence>